<comment type="caution">
    <text evidence="1">The sequence shown here is derived from an EMBL/GenBank/DDBJ whole genome shotgun (WGS) entry which is preliminary data.</text>
</comment>
<gene>
    <name evidence="1" type="ORF">LPB301_01990</name>
</gene>
<reference evidence="2" key="1">
    <citation type="submission" date="2016-02" db="EMBL/GenBank/DDBJ databases">
        <title>Paenibacillus sp. LPB0068, isolated from Crassostrea gigas.</title>
        <authorList>
            <person name="Shin S.-K."/>
            <person name="Yi H."/>
        </authorList>
    </citation>
    <scope>NUCLEOTIDE SEQUENCE [LARGE SCALE GENOMIC DNA]</scope>
    <source>
        <strain evidence="2">KCTC 23969</strain>
    </source>
</reference>
<evidence type="ECO:0000313" key="2">
    <source>
        <dbReference type="Proteomes" id="UP000092612"/>
    </source>
</evidence>
<dbReference type="STRING" id="996801.BW723_07500"/>
<evidence type="ECO:0000313" key="1">
    <source>
        <dbReference type="EMBL" id="OBY67440.1"/>
    </source>
</evidence>
<protein>
    <recommendedName>
        <fullName evidence="3">Phosphoribosylaminoimidazole carboxylase</fullName>
    </recommendedName>
</protein>
<proteinExistence type="predicted"/>
<dbReference type="InterPro" id="IPR036922">
    <property type="entry name" value="Rieske_2Fe-2S_sf"/>
</dbReference>
<dbReference type="KEGG" id="prn:BW723_07500"/>
<organism evidence="1 2">
    <name type="scientific">Polaribacter reichenbachii</name>
    <dbReference type="NCBI Taxonomy" id="996801"/>
    <lineage>
        <taxon>Bacteria</taxon>
        <taxon>Pseudomonadati</taxon>
        <taxon>Bacteroidota</taxon>
        <taxon>Flavobacteriia</taxon>
        <taxon>Flavobacteriales</taxon>
        <taxon>Flavobacteriaceae</taxon>
    </lineage>
</organism>
<dbReference type="RefSeq" id="WP_068356650.1">
    <property type="nucleotide sequence ID" value="NZ_CP019337.1"/>
</dbReference>
<keyword evidence="2" id="KW-1185">Reference proteome</keyword>
<accession>A0A1B8U6G9</accession>
<sequence>MFKKLVIFTCFISFINCSDTTNLENCIRSFSLSTATDLNNPGLINAQTPGGYAELPSAGGLSKGILLFNKNGSDFVAFDRLCPANNCTAPMIFENRLLKCTCDDSTYSVDFGGAPQTEGFQCPAIEYNVTRNGSTIRISNF</sequence>
<dbReference type="Proteomes" id="UP000092612">
    <property type="component" value="Unassembled WGS sequence"/>
</dbReference>
<dbReference type="OrthoDB" id="1201186at2"/>
<dbReference type="GO" id="GO:0051537">
    <property type="term" value="F:2 iron, 2 sulfur cluster binding"/>
    <property type="evidence" value="ECO:0007669"/>
    <property type="project" value="InterPro"/>
</dbReference>
<name>A0A1B8U6G9_9FLAO</name>
<evidence type="ECO:0008006" key="3">
    <source>
        <dbReference type="Google" id="ProtNLM"/>
    </source>
</evidence>
<dbReference type="AlphaFoldDB" id="A0A1B8U6G9"/>
<dbReference type="EMBL" id="LSFL01000004">
    <property type="protein sequence ID" value="OBY67440.1"/>
    <property type="molecule type" value="Genomic_DNA"/>
</dbReference>
<dbReference type="Gene3D" id="2.102.10.10">
    <property type="entry name" value="Rieske [2Fe-2S] iron-sulphur domain"/>
    <property type="match status" value="1"/>
</dbReference>